<gene>
    <name evidence="1" type="ORF">SDC9_206470</name>
</gene>
<evidence type="ECO:0000313" key="1">
    <source>
        <dbReference type="EMBL" id="MPN58757.1"/>
    </source>
</evidence>
<sequence>MLYYEEDSFGGGYKVFNKTAGNDAVEYLIGKNLSDSPEEYFTYYFDGDGTVTVYKGRDKIAEDKGITYPYLFEEKLTGYKSMVTEPRVIVTINMGLFDYRLTFMKDQRLIRTSGYEYVGG</sequence>
<reference evidence="1" key="1">
    <citation type="submission" date="2019-08" db="EMBL/GenBank/DDBJ databases">
        <authorList>
            <person name="Kucharzyk K."/>
            <person name="Murdoch R.W."/>
            <person name="Higgins S."/>
            <person name="Loffler F."/>
        </authorList>
    </citation>
    <scope>NUCLEOTIDE SEQUENCE</scope>
</reference>
<comment type="caution">
    <text evidence="1">The sequence shown here is derived from an EMBL/GenBank/DDBJ whole genome shotgun (WGS) entry which is preliminary data.</text>
</comment>
<organism evidence="1">
    <name type="scientific">bioreactor metagenome</name>
    <dbReference type="NCBI Taxonomy" id="1076179"/>
    <lineage>
        <taxon>unclassified sequences</taxon>
        <taxon>metagenomes</taxon>
        <taxon>ecological metagenomes</taxon>
    </lineage>
</organism>
<dbReference type="AlphaFoldDB" id="A0A645J5U3"/>
<protein>
    <submittedName>
        <fullName evidence="1">Uncharacterized protein</fullName>
    </submittedName>
</protein>
<accession>A0A645J5U3</accession>
<name>A0A645J5U3_9ZZZZ</name>
<dbReference type="EMBL" id="VSSQ01131899">
    <property type="protein sequence ID" value="MPN58757.1"/>
    <property type="molecule type" value="Genomic_DNA"/>
</dbReference>
<proteinExistence type="predicted"/>